<organism evidence="2 3">
    <name type="scientific">Candidatus Limenecus avicola</name>
    <dbReference type="NCBI Taxonomy" id="2840847"/>
    <lineage>
        <taxon>Bacteria</taxon>
        <taxon>Bacillati</taxon>
        <taxon>Bacillota</taxon>
        <taxon>Clostridia</taxon>
        <taxon>Eubacteriales</taxon>
        <taxon>Clostridiaceae</taxon>
        <taxon>Clostridiaceae incertae sedis</taxon>
        <taxon>Candidatus Limenecus</taxon>
    </lineage>
</organism>
<sequence>MTTDVSIILVNYKTKDLAKQCIESIYEKTHDVNFDIYVIDNGSDDGIEELLKQEFPRVKFLQSNENKGFGAGNNIALRMFDSKYAFLLNTDTILINNAVKILFDFMEANPKTGACGGNLYDEQGQNIHSYGNIFDLTDLFLKTFNLRYFFPKRHRKMKDKGLNQNNELKSVDYITGADLMLRKEALDKAGLFDERFFMYSEEAELQYRIKKSGYDIFINPEAKIIHLHNKSPKKREKMYFEFLKSKYLMFSLCFGTKKNLGIIKFLFYVSCFAKIFSHREAICSLFDFISKDNIEVN</sequence>
<feature type="domain" description="Glycosyltransferase 2-like" evidence="1">
    <location>
        <begin position="6"/>
        <end position="187"/>
    </location>
</feature>
<dbReference type="Proteomes" id="UP000886748">
    <property type="component" value="Unassembled WGS sequence"/>
</dbReference>
<dbReference type="EMBL" id="DVOD01000031">
    <property type="protein sequence ID" value="HIU92352.1"/>
    <property type="molecule type" value="Genomic_DNA"/>
</dbReference>
<evidence type="ECO:0000313" key="3">
    <source>
        <dbReference type="Proteomes" id="UP000886748"/>
    </source>
</evidence>
<reference evidence="2" key="1">
    <citation type="submission" date="2020-10" db="EMBL/GenBank/DDBJ databases">
        <authorList>
            <person name="Gilroy R."/>
        </authorList>
    </citation>
    <scope>NUCLEOTIDE SEQUENCE</scope>
    <source>
        <strain evidence="2">CHK154-7741</strain>
    </source>
</reference>
<reference evidence="2" key="2">
    <citation type="journal article" date="2021" name="PeerJ">
        <title>Extensive microbial diversity within the chicken gut microbiome revealed by metagenomics and culture.</title>
        <authorList>
            <person name="Gilroy R."/>
            <person name="Ravi A."/>
            <person name="Getino M."/>
            <person name="Pursley I."/>
            <person name="Horton D.L."/>
            <person name="Alikhan N.F."/>
            <person name="Baker D."/>
            <person name="Gharbi K."/>
            <person name="Hall N."/>
            <person name="Watson M."/>
            <person name="Adriaenssens E.M."/>
            <person name="Foster-Nyarko E."/>
            <person name="Jarju S."/>
            <person name="Secka A."/>
            <person name="Antonio M."/>
            <person name="Oren A."/>
            <person name="Chaudhuri R.R."/>
            <person name="La Ragione R."/>
            <person name="Hildebrand F."/>
            <person name="Pallen M.J."/>
        </authorList>
    </citation>
    <scope>NUCLEOTIDE SEQUENCE</scope>
    <source>
        <strain evidence="2">CHK154-7741</strain>
    </source>
</reference>
<dbReference type="InterPro" id="IPR001173">
    <property type="entry name" value="Glyco_trans_2-like"/>
</dbReference>
<gene>
    <name evidence="2" type="ORF">IAD26_04365</name>
</gene>
<protein>
    <submittedName>
        <fullName evidence="2">Glycosyltransferase family 2 protein</fullName>
    </submittedName>
</protein>
<dbReference type="AlphaFoldDB" id="A0A9D1SRR9"/>
<dbReference type="CDD" id="cd04186">
    <property type="entry name" value="GT_2_like_c"/>
    <property type="match status" value="1"/>
</dbReference>
<dbReference type="PANTHER" id="PTHR43179">
    <property type="entry name" value="RHAMNOSYLTRANSFERASE WBBL"/>
    <property type="match status" value="1"/>
</dbReference>
<name>A0A9D1SRR9_9CLOT</name>
<proteinExistence type="predicted"/>
<comment type="caution">
    <text evidence="2">The sequence shown here is derived from an EMBL/GenBank/DDBJ whole genome shotgun (WGS) entry which is preliminary data.</text>
</comment>
<evidence type="ECO:0000313" key="2">
    <source>
        <dbReference type="EMBL" id="HIU92352.1"/>
    </source>
</evidence>
<dbReference type="Pfam" id="PF00535">
    <property type="entry name" value="Glycos_transf_2"/>
    <property type="match status" value="1"/>
</dbReference>
<dbReference type="InterPro" id="IPR029044">
    <property type="entry name" value="Nucleotide-diphossugar_trans"/>
</dbReference>
<dbReference type="Gene3D" id="3.90.550.10">
    <property type="entry name" value="Spore Coat Polysaccharide Biosynthesis Protein SpsA, Chain A"/>
    <property type="match status" value="1"/>
</dbReference>
<accession>A0A9D1SRR9</accession>
<dbReference type="PANTHER" id="PTHR43179:SF7">
    <property type="entry name" value="RHAMNOSYLTRANSFERASE WBBL"/>
    <property type="match status" value="1"/>
</dbReference>
<dbReference type="SUPFAM" id="SSF53448">
    <property type="entry name" value="Nucleotide-diphospho-sugar transferases"/>
    <property type="match status" value="1"/>
</dbReference>
<evidence type="ECO:0000259" key="1">
    <source>
        <dbReference type="Pfam" id="PF00535"/>
    </source>
</evidence>